<evidence type="ECO:0000256" key="9">
    <source>
        <dbReference type="ARBA" id="ARBA00022960"/>
    </source>
</evidence>
<comment type="caution">
    <text evidence="20">The sequence shown here is derived from an EMBL/GenBank/DDBJ whole genome shotgun (WGS) entry which is preliminary data.</text>
</comment>
<feature type="binding site" evidence="17">
    <location>
        <position position="161"/>
    </location>
    <ligand>
        <name>UDP-N-acetyl-alpha-D-glucosamine</name>
        <dbReference type="ChEBI" id="CHEBI:57705"/>
    </ligand>
</feature>
<dbReference type="GO" id="GO:0000902">
    <property type="term" value="P:cell morphogenesis"/>
    <property type="evidence" value="ECO:0007669"/>
    <property type="project" value="UniProtKB-UniRule"/>
</dbReference>
<dbReference type="InterPro" id="IPR005882">
    <property type="entry name" value="Bifunctional_GlmU"/>
</dbReference>
<evidence type="ECO:0000256" key="6">
    <source>
        <dbReference type="ARBA" id="ARBA00022723"/>
    </source>
</evidence>
<dbReference type="InterPro" id="IPR038009">
    <property type="entry name" value="GlmU_C_LbH"/>
</dbReference>
<feature type="binding site" evidence="17">
    <location>
        <position position="234"/>
    </location>
    <ligand>
        <name>Mg(2+)</name>
        <dbReference type="ChEBI" id="CHEBI:18420"/>
    </ligand>
</feature>
<feature type="binding site" evidence="17">
    <location>
        <position position="373"/>
    </location>
    <ligand>
        <name>UDP-N-acetyl-alpha-D-glucosamine</name>
        <dbReference type="ChEBI" id="CHEBI:57705"/>
    </ligand>
</feature>
<dbReference type="EC" id="2.7.7.23" evidence="17"/>
<feature type="binding site" evidence="17">
    <location>
        <begin position="6"/>
        <end position="9"/>
    </location>
    <ligand>
        <name>UDP-N-acetyl-alpha-D-glucosamine</name>
        <dbReference type="ChEBI" id="CHEBI:57705"/>
    </ligand>
</feature>
<dbReference type="EMBL" id="DRNB01000102">
    <property type="protein sequence ID" value="HHJ63806.1"/>
    <property type="molecule type" value="Genomic_DNA"/>
</dbReference>
<dbReference type="GO" id="GO:0005737">
    <property type="term" value="C:cytoplasm"/>
    <property type="evidence" value="ECO:0007669"/>
    <property type="project" value="UniProtKB-SubCell"/>
</dbReference>
<keyword evidence="11 17" id="KW-0511">Multifunctional enzyme</keyword>
<feature type="region of interest" description="Pyrophosphorylase" evidence="17">
    <location>
        <begin position="1"/>
        <end position="236"/>
    </location>
</feature>
<keyword evidence="6 17" id="KW-0479">Metal-binding</keyword>
<evidence type="ECO:0000256" key="3">
    <source>
        <dbReference type="ARBA" id="ARBA00022490"/>
    </source>
</evidence>
<dbReference type="InterPro" id="IPR056729">
    <property type="entry name" value="GMPPB_C"/>
</dbReference>
<accession>A0A7C5L6M0</accession>
<protein>
    <recommendedName>
        <fullName evidence="17">Bifunctional protein GlmU</fullName>
    </recommendedName>
    <domain>
        <recommendedName>
            <fullName evidence="17">UDP-N-acetylglucosamine pyrophosphorylase</fullName>
            <ecNumber evidence="17">2.7.7.23</ecNumber>
        </recommendedName>
        <alternativeName>
            <fullName evidence="17">N-acetylglucosamine-1-phosphate uridyltransferase</fullName>
        </alternativeName>
    </domain>
    <domain>
        <recommendedName>
            <fullName evidence="17">Glucosamine-1-phosphate N-acetyltransferase</fullName>
            <ecNumber evidence="17">2.3.1.157</ecNumber>
        </recommendedName>
    </domain>
</protein>
<evidence type="ECO:0000256" key="7">
    <source>
        <dbReference type="ARBA" id="ARBA00022737"/>
    </source>
</evidence>
<comment type="function">
    <text evidence="16 17">Catalyzes the last two sequential reactions in the de novo biosynthetic pathway for UDP-N-acetylglucosamine (UDP-GlcNAc). The C-terminal domain catalyzes the transfer of acetyl group from acetyl coenzyme A to glucosamine-1-phosphate (GlcN-1-P) to produce N-acetylglucosamine-1-phosphate (GlcNAc-1-P), which is converted into UDP-GlcNAc by the transfer of uridine 5-monophosphate (from uridine 5-triphosphate), a reaction catalyzed by the N-terminal domain.</text>
</comment>
<feature type="binding site" evidence="17">
    <location>
        <position position="447"/>
    </location>
    <ligand>
        <name>acetyl-CoA</name>
        <dbReference type="ChEBI" id="CHEBI:57288"/>
    </ligand>
</feature>
<dbReference type="CDD" id="cd02540">
    <property type="entry name" value="GT2_GlmU_N_bac"/>
    <property type="match status" value="1"/>
</dbReference>
<comment type="subcellular location">
    <subcellularLocation>
        <location evidence="17">Cytoplasm</location>
    </subcellularLocation>
</comment>
<keyword evidence="4 17" id="KW-0808">Transferase</keyword>
<dbReference type="Proteomes" id="UP000885792">
    <property type="component" value="Unassembled WGS sequence"/>
</dbReference>
<dbReference type="InterPro" id="IPR011004">
    <property type="entry name" value="Trimer_LpxA-like_sf"/>
</dbReference>
<evidence type="ECO:0000256" key="14">
    <source>
        <dbReference type="ARBA" id="ARBA00048247"/>
    </source>
</evidence>
<feature type="binding site" evidence="17">
    <location>
        <position position="387"/>
    </location>
    <ligand>
        <name>acetyl-CoA</name>
        <dbReference type="ChEBI" id="CHEBI:57288"/>
    </ligand>
</feature>
<feature type="binding site" evidence="17">
    <location>
        <position position="145"/>
    </location>
    <ligand>
        <name>UDP-N-acetyl-alpha-D-glucosamine</name>
        <dbReference type="ChEBI" id="CHEBI:57705"/>
    </ligand>
</feature>
<feature type="binding site" evidence="17">
    <location>
        <position position="430"/>
    </location>
    <ligand>
        <name>acetyl-CoA</name>
        <dbReference type="ChEBI" id="CHEBI:57288"/>
    </ligand>
</feature>
<dbReference type="InterPro" id="IPR050065">
    <property type="entry name" value="GlmU-like"/>
</dbReference>
<dbReference type="PANTHER" id="PTHR43584">
    <property type="entry name" value="NUCLEOTIDYL TRANSFERASE"/>
    <property type="match status" value="1"/>
</dbReference>
<feature type="binding site" evidence="17">
    <location>
        <position position="412"/>
    </location>
    <ligand>
        <name>acetyl-CoA</name>
        <dbReference type="ChEBI" id="CHEBI:57288"/>
    </ligand>
</feature>
<proteinExistence type="inferred from homology"/>
<evidence type="ECO:0000259" key="19">
    <source>
        <dbReference type="Pfam" id="PF25087"/>
    </source>
</evidence>
<dbReference type="Gene3D" id="2.160.10.10">
    <property type="entry name" value="Hexapeptide repeat proteins"/>
    <property type="match status" value="1"/>
</dbReference>
<keyword evidence="8 17" id="KW-0460">Magnesium</keyword>
<comment type="caution">
    <text evidence="17">Lacks conserved residue(s) required for the propagation of feature annotation.</text>
</comment>
<dbReference type="UniPathway" id="UPA00113">
    <property type="reaction ID" value="UER00532"/>
</dbReference>
<organism evidence="20">
    <name type="scientific">Aquifex aeolicus</name>
    <dbReference type="NCBI Taxonomy" id="63363"/>
    <lineage>
        <taxon>Bacteria</taxon>
        <taxon>Pseudomonadati</taxon>
        <taxon>Aquificota</taxon>
        <taxon>Aquificia</taxon>
        <taxon>Aquificales</taxon>
        <taxon>Aquificaceae</taxon>
        <taxon>Aquifex</taxon>
    </lineage>
</organism>
<dbReference type="SUPFAM" id="SSF53448">
    <property type="entry name" value="Nucleotide-diphospho-sugar transferases"/>
    <property type="match status" value="1"/>
</dbReference>
<evidence type="ECO:0000256" key="12">
    <source>
        <dbReference type="ARBA" id="ARBA00023315"/>
    </source>
</evidence>
<comment type="catalytic activity">
    <reaction evidence="14 17">
        <text>alpha-D-glucosamine 1-phosphate + acetyl-CoA = N-acetyl-alpha-D-glucosamine 1-phosphate + CoA + H(+)</text>
        <dbReference type="Rhea" id="RHEA:13725"/>
        <dbReference type="ChEBI" id="CHEBI:15378"/>
        <dbReference type="ChEBI" id="CHEBI:57287"/>
        <dbReference type="ChEBI" id="CHEBI:57288"/>
        <dbReference type="ChEBI" id="CHEBI:57776"/>
        <dbReference type="ChEBI" id="CHEBI:58516"/>
        <dbReference type="EC" id="2.3.1.157"/>
    </reaction>
</comment>
<feature type="active site" description="Proton acceptor" evidence="17">
    <location>
        <position position="370"/>
    </location>
</feature>
<gene>
    <name evidence="17 20" type="primary">glmU</name>
    <name evidence="20" type="ORF">ENJ61_02765</name>
</gene>
<keyword evidence="3 17" id="KW-0963">Cytoplasm</keyword>
<evidence type="ECO:0000256" key="15">
    <source>
        <dbReference type="ARBA" id="ARBA00048493"/>
    </source>
</evidence>
<dbReference type="InterPro" id="IPR029044">
    <property type="entry name" value="Nucleotide-diphossugar_trans"/>
</dbReference>
<reference evidence="20" key="1">
    <citation type="journal article" date="2020" name="mSystems">
        <title>Genome- and Community-Level Interaction Insights into Carbon Utilization and Element Cycling Functions of Hydrothermarchaeota in Hydrothermal Sediment.</title>
        <authorList>
            <person name="Zhou Z."/>
            <person name="Liu Y."/>
            <person name="Xu W."/>
            <person name="Pan J."/>
            <person name="Luo Z.H."/>
            <person name="Li M."/>
        </authorList>
    </citation>
    <scope>NUCLEOTIDE SEQUENCE [LARGE SCALE GENOMIC DNA]</scope>
    <source>
        <strain evidence="20">HyVt-501</strain>
    </source>
</reference>
<evidence type="ECO:0000313" key="20">
    <source>
        <dbReference type="EMBL" id="HHJ63806.1"/>
    </source>
</evidence>
<dbReference type="Pfam" id="PF25087">
    <property type="entry name" value="GMPPB_C"/>
    <property type="match status" value="1"/>
</dbReference>
<comment type="pathway">
    <text evidence="17">Nucleotide-sugar biosynthesis; UDP-N-acetyl-alpha-D-glucosamine biosynthesis; UDP-N-acetyl-alpha-D-glucosamine from N-acetyl-alpha-D-glucosamine 1-phosphate: step 1/1.</text>
</comment>
<dbReference type="InterPro" id="IPR025877">
    <property type="entry name" value="MobA-like_NTP_Trfase"/>
</dbReference>
<dbReference type="GO" id="GO:0009252">
    <property type="term" value="P:peptidoglycan biosynthetic process"/>
    <property type="evidence" value="ECO:0007669"/>
    <property type="project" value="UniProtKB-UniRule"/>
</dbReference>
<dbReference type="SUPFAM" id="SSF51161">
    <property type="entry name" value="Trimeric LpxA-like enzymes"/>
    <property type="match status" value="1"/>
</dbReference>
<comment type="subunit">
    <text evidence="17">Homotrimer.</text>
</comment>
<comment type="cofactor">
    <cofactor evidence="17">
        <name>Mg(2+)</name>
        <dbReference type="ChEBI" id="CHEBI:18420"/>
    </cofactor>
    <text evidence="17">Binds 1 Mg(2+) ion per subunit.</text>
</comment>
<name>A0A7C5L6M0_AQUAO</name>
<evidence type="ECO:0000256" key="2">
    <source>
        <dbReference type="ARBA" id="ARBA00007947"/>
    </source>
</evidence>
<feature type="binding site" evidence="17">
    <location>
        <position position="358"/>
    </location>
    <ligand>
        <name>UDP-N-acetyl-alpha-D-glucosamine</name>
        <dbReference type="ChEBI" id="CHEBI:57705"/>
    </ligand>
</feature>
<keyword evidence="7 17" id="KW-0677">Repeat</keyword>
<feature type="domain" description="MobA-like NTP transferase" evidence="18">
    <location>
        <begin position="3"/>
        <end position="114"/>
    </location>
</feature>
<comment type="pathway">
    <text evidence="17">Nucleotide-sugar biosynthesis; UDP-N-acetyl-alpha-D-glucosamine biosynthesis; N-acetyl-alpha-D-glucosamine 1-phosphate from alpha-D-glucosamine 6-phosphate (route II): step 2/2.</text>
</comment>
<dbReference type="HAMAP" id="MF_01631">
    <property type="entry name" value="GlmU"/>
    <property type="match status" value="1"/>
</dbReference>
<evidence type="ECO:0000256" key="4">
    <source>
        <dbReference type="ARBA" id="ARBA00022679"/>
    </source>
</evidence>
<evidence type="ECO:0000256" key="17">
    <source>
        <dbReference type="HAMAP-Rule" id="MF_01631"/>
    </source>
</evidence>
<dbReference type="NCBIfam" id="TIGR01173">
    <property type="entry name" value="glmU"/>
    <property type="match status" value="1"/>
</dbReference>
<feature type="region of interest" description="N-acetyltransferase" evidence="17">
    <location>
        <begin position="258"/>
        <end position="463"/>
    </location>
</feature>
<feature type="binding site" evidence="17">
    <location>
        <position position="176"/>
    </location>
    <ligand>
        <name>UDP-N-acetyl-alpha-D-glucosamine</name>
        <dbReference type="ChEBI" id="CHEBI:57705"/>
    </ligand>
</feature>
<evidence type="ECO:0000256" key="13">
    <source>
        <dbReference type="ARBA" id="ARBA00023316"/>
    </source>
</evidence>
<dbReference type="GO" id="GO:0009245">
    <property type="term" value="P:lipid A biosynthetic process"/>
    <property type="evidence" value="ECO:0007669"/>
    <property type="project" value="UniProtKB-UniRule"/>
</dbReference>
<evidence type="ECO:0000256" key="11">
    <source>
        <dbReference type="ARBA" id="ARBA00023268"/>
    </source>
</evidence>
<comment type="pathway">
    <text evidence="17">Bacterial outer membrane biogenesis; LPS lipid A biosynthesis.</text>
</comment>
<dbReference type="UniPathway" id="UPA00973"/>
<evidence type="ECO:0000256" key="8">
    <source>
        <dbReference type="ARBA" id="ARBA00022842"/>
    </source>
</evidence>
<keyword evidence="5 17" id="KW-0548">Nucleotidyltransferase</keyword>
<dbReference type="PROSITE" id="PS00101">
    <property type="entry name" value="HEXAPEP_TRANSFERASES"/>
    <property type="match status" value="1"/>
</dbReference>
<feature type="binding site" evidence="17">
    <location>
        <position position="340"/>
    </location>
    <ligand>
        <name>UDP-N-acetyl-alpha-D-glucosamine</name>
        <dbReference type="ChEBI" id="CHEBI:57705"/>
    </ligand>
</feature>
<dbReference type="PANTHER" id="PTHR43584:SF3">
    <property type="entry name" value="BIFUNCTIONAL PROTEIN GLMU"/>
    <property type="match status" value="1"/>
</dbReference>
<dbReference type="GO" id="GO:0003977">
    <property type="term" value="F:UDP-N-acetylglucosamine diphosphorylase activity"/>
    <property type="evidence" value="ECO:0007669"/>
    <property type="project" value="UniProtKB-UniRule"/>
</dbReference>
<keyword evidence="10 17" id="KW-0573">Peptidoglycan synthesis</keyword>
<comment type="catalytic activity">
    <reaction evidence="15 17">
        <text>N-acetyl-alpha-D-glucosamine 1-phosphate + UTP + H(+) = UDP-N-acetyl-alpha-D-glucosamine + diphosphate</text>
        <dbReference type="Rhea" id="RHEA:13509"/>
        <dbReference type="ChEBI" id="CHEBI:15378"/>
        <dbReference type="ChEBI" id="CHEBI:33019"/>
        <dbReference type="ChEBI" id="CHEBI:46398"/>
        <dbReference type="ChEBI" id="CHEBI:57705"/>
        <dbReference type="ChEBI" id="CHEBI:57776"/>
        <dbReference type="EC" id="2.7.7.23"/>
    </reaction>
</comment>
<evidence type="ECO:0000259" key="18">
    <source>
        <dbReference type="Pfam" id="PF12804"/>
    </source>
</evidence>
<dbReference type="GO" id="GO:0019134">
    <property type="term" value="F:glucosamine-1-phosphate N-acetyltransferase activity"/>
    <property type="evidence" value="ECO:0007669"/>
    <property type="project" value="UniProtKB-UniRule"/>
</dbReference>
<comment type="similarity">
    <text evidence="2 17">In the N-terminal section; belongs to the N-acetylglucosamine-1-phosphate uridyltransferase family.</text>
</comment>
<feature type="region of interest" description="Linker" evidence="17">
    <location>
        <begin position="237"/>
        <end position="257"/>
    </location>
</feature>
<dbReference type="GO" id="GO:0071555">
    <property type="term" value="P:cell wall organization"/>
    <property type="evidence" value="ECO:0007669"/>
    <property type="project" value="UniProtKB-KW"/>
</dbReference>
<comment type="similarity">
    <text evidence="1 17">In the C-terminal section; belongs to the transferase hexapeptide repeat family.</text>
</comment>
<evidence type="ECO:0000256" key="5">
    <source>
        <dbReference type="ARBA" id="ARBA00022695"/>
    </source>
</evidence>
<feature type="binding site" evidence="17">
    <location>
        <position position="20"/>
    </location>
    <ligand>
        <name>UDP-N-acetyl-alpha-D-glucosamine</name>
        <dbReference type="ChEBI" id="CHEBI:57705"/>
    </ligand>
</feature>
<keyword evidence="12 17" id="KW-0012">Acyltransferase</keyword>
<dbReference type="InterPro" id="IPR018357">
    <property type="entry name" value="Hexapep_transf_CS"/>
</dbReference>
<dbReference type="GO" id="GO:0000287">
    <property type="term" value="F:magnesium ion binding"/>
    <property type="evidence" value="ECO:0007669"/>
    <property type="project" value="UniProtKB-UniRule"/>
</dbReference>
<dbReference type="AlphaFoldDB" id="A0A7C5L6M0"/>
<feature type="binding site" evidence="17">
    <location>
        <begin position="393"/>
        <end position="394"/>
    </location>
    <ligand>
        <name>acetyl-CoA</name>
        <dbReference type="ChEBI" id="CHEBI:57288"/>
    </ligand>
</feature>
<dbReference type="CDD" id="cd03353">
    <property type="entry name" value="LbH_GlmU_C"/>
    <property type="match status" value="1"/>
</dbReference>
<keyword evidence="13 17" id="KW-0961">Cell wall biogenesis/degradation</keyword>
<keyword evidence="9 17" id="KW-0133">Cell shape</keyword>
<feature type="binding site" evidence="17">
    <location>
        <position position="234"/>
    </location>
    <ligand>
        <name>UDP-N-acetyl-alpha-D-glucosamine</name>
        <dbReference type="ChEBI" id="CHEBI:57705"/>
    </ligand>
</feature>
<feature type="binding site" evidence="17">
    <location>
        <position position="102"/>
    </location>
    <ligand>
        <name>Mg(2+)</name>
        <dbReference type="ChEBI" id="CHEBI:18420"/>
    </ligand>
</feature>
<feature type="binding site" evidence="17">
    <location>
        <begin position="77"/>
        <end position="78"/>
    </location>
    <ligand>
        <name>UDP-N-acetyl-alpha-D-glucosamine</name>
        <dbReference type="ChEBI" id="CHEBI:57705"/>
    </ligand>
</feature>
<dbReference type="GO" id="GO:0006048">
    <property type="term" value="P:UDP-N-acetylglucosamine biosynthetic process"/>
    <property type="evidence" value="ECO:0007669"/>
    <property type="project" value="UniProtKB-UniPathway"/>
</dbReference>
<evidence type="ECO:0000256" key="10">
    <source>
        <dbReference type="ARBA" id="ARBA00022984"/>
    </source>
</evidence>
<evidence type="ECO:0000256" key="1">
    <source>
        <dbReference type="ARBA" id="ARBA00007707"/>
    </source>
</evidence>
<dbReference type="GO" id="GO:0008360">
    <property type="term" value="P:regulation of cell shape"/>
    <property type="evidence" value="ECO:0007669"/>
    <property type="project" value="UniProtKB-KW"/>
</dbReference>
<dbReference type="EC" id="2.3.1.157" evidence="17"/>
<sequence length="463" mass="50864">MKAVILAAGLGTRFRSRKPKVLHTILGKPMVWYVINTVRSGGVKDIALVVGYGAEEVMEAVKAEGVSFFHQENPKGGTADAVLAAVDFWRNEEDYLLIVNGDSPLVTPETIKNMQRFLFMVEEYEKIKLGGVILTSVLSDPSGYGRIIKEEGTDRILRIVEEKEASPQERNVREVNGGLYLFYTPYLLEALFKIKPSERTGELYLTDAVDYMVRKGYEIRSFMASDPTEVLGVNTRWELGFAENILRLKLVKFWAQKGVTFHMPETVWVEPDVTLAENVEVFPEVMLRGKTKVAENAVIGKGSIIEDSEIGEGAVVEPFSYVKDSVIEKGARIGPFAHLRNGTAVGEGTEIGNFVEVKASTIGPGVKAKHLAYIGDAQIGAGANISAGVVTANYDGRRKHRTYIGERAFVGSNSLLIAPIRLGALSYVAGGSVVTRDVPEGALAIERARLRILKDRGREKLED</sequence>
<dbReference type="Pfam" id="PF12804">
    <property type="entry name" value="NTP_transf_3"/>
    <property type="match status" value="1"/>
</dbReference>
<dbReference type="GO" id="GO:0016020">
    <property type="term" value="C:membrane"/>
    <property type="evidence" value="ECO:0007669"/>
    <property type="project" value="GOC"/>
</dbReference>
<dbReference type="Gene3D" id="3.90.550.10">
    <property type="entry name" value="Spore Coat Polysaccharide Biosynthesis Protein SpsA, Chain A"/>
    <property type="match status" value="1"/>
</dbReference>
<feature type="domain" description="Mannose-1-phosphate guanyltransferase C-terminal" evidence="19">
    <location>
        <begin position="270"/>
        <end position="364"/>
    </location>
</feature>
<feature type="binding site" evidence="17">
    <location>
        <position position="384"/>
    </location>
    <ligand>
        <name>UDP-N-acetyl-alpha-D-glucosamine</name>
        <dbReference type="ChEBI" id="CHEBI:57705"/>
    </ligand>
</feature>
<evidence type="ECO:0000256" key="16">
    <source>
        <dbReference type="ARBA" id="ARBA00049628"/>
    </source>
</evidence>